<keyword evidence="1" id="KW-0863">Zinc-finger</keyword>
<feature type="domain" description="SWIM-type" evidence="2">
    <location>
        <begin position="337"/>
        <end position="372"/>
    </location>
</feature>
<evidence type="ECO:0000313" key="4">
    <source>
        <dbReference type="Proteomes" id="UP000266673"/>
    </source>
</evidence>
<proteinExistence type="predicted"/>
<keyword evidence="4" id="KW-1185">Reference proteome</keyword>
<dbReference type="Proteomes" id="UP000266673">
    <property type="component" value="Unassembled WGS sequence"/>
</dbReference>
<sequence>MSKQKISIDSHLLLNDVQKSTLNRLLTNEEITIISWTPEQQEEANQFLRSHMLSDYNANSTNSTNPKWVIRNKYNDNSNIRKILYQCSCGIFNQNSKAKNTEESGHNFEFLECLAFAEIIINKSTNLYEKVIGYFEHVNGCVQSDKTVQQLVKPLVIITTPSSQETPSLVTSPVKSNVSGSLILQLHPMIKEITSDLLKSYVPIKWVLKDNQKFVYSGCNGMVILDNSRLLVNHSDLSSIMNEMQKRRGTQLRVDVLVMYLVECVTPNFMKRHKFQKQLEENLKSLNGQNYVYMETDKKRDPEAKKIASSFWGIVKYDYTDKLNVWVRPDKQSEIVYVACIYPTTEVSCQCIDFLSQGHTCKHIRASILYMNSVQMDNIPFVTLPSREVAELTLDIEAGIIKYI</sequence>
<dbReference type="OrthoDB" id="2402527at2759"/>
<keyword evidence="1" id="KW-0479">Metal-binding</keyword>
<name>A0A397V349_9GLOM</name>
<gene>
    <name evidence="3" type="ORF">C2G38_2038259</name>
</gene>
<dbReference type="STRING" id="44941.A0A397V349"/>
<dbReference type="InterPro" id="IPR007527">
    <property type="entry name" value="Znf_SWIM"/>
</dbReference>
<dbReference type="AlphaFoldDB" id="A0A397V349"/>
<evidence type="ECO:0000259" key="2">
    <source>
        <dbReference type="PROSITE" id="PS50966"/>
    </source>
</evidence>
<dbReference type="GO" id="GO:0008270">
    <property type="term" value="F:zinc ion binding"/>
    <property type="evidence" value="ECO:0007669"/>
    <property type="project" value="UniProtKB-KW"/>
</dbReference>
<protein>
    <recommendedName>
        <fullName evidence="2">SWIM-type domain-containing protein</fullName>
    </recommendedName>
</protein>
<dbReference type="PROSITE" id="PS50966">
    <property type="entry name" value="ZF_SWIM"/>
    <property type="match status" value="1"/>
</dbReference>
<evidence type="ECO:0000313" key="3">
    <source>
        <dbReference type="EMBL" id="RIB16835.1"/>
    </source>
</evidence>
<dbReference type="EMBL" id="QKWP01000648">
    <property type="protein sequence ID" value="RIB16835.1"/>
    <property type="molecule type" value="Genomic_DNA"/>
</dbReference>
<comment type="caution">
    <text evidence="3">The sequence shown here is derived from an EMBL/GenBank/DDBJ whole genome shotgun (WGS) entry which is preliminary data.</text>
</comment>
<organism evidence="3 4">
    <name type="scientific">Gigaspora rosea</name>
    <dbReference type="NCBI Taxonomy" id="44941"/>
    <lineage>
        <taxon>Eukaryota</taxon>
        <taxon>Fungi</taxon>
        <taxon>Fungi incertae sedis</taxon>
        <taxon>Mucoromycota</taxon>
        <taxon>Glomeromycotina</taxon>
        <taxon>Glomeromycetes</taxon>
        <taxon>Diversisporales</taxon>
        <taxon>Gigasporaceae</taxon>
        <taxon>Gigaspora</taxon>
    </lineage>
</organism>
<keyword evidence="1" id="KW-0862">Zinc</keyword>
<accession>A0A397V349</accession>
<evidence type="ECO:0000256" key="1">
    <source>
        <dbReference type="PROSITE-ProRule" id="PRU00325"/>
    </source>
</evidence>
<reference evidence="3 4" key="1">
    <citation type="submission" date="2018-06" db="EMBL/GenBank/DDBJ databases">
        <title>Comparative genomics reveals the genomic features of Rhizophagus irregularis, R. cerebriforme, R. diaphanum and Gigaspora rosea, and their symbiotic lifestyle signature.</title>
        <authorList>
            <person name="Morin E."/>
            <person name="San Clemente H."/>
            <person name="Chen E.C.H."/>
            <person name="De La Providencia I."/>
            <person name="Hainaut M."/>
            <person name="Kuo A."/>
            <person name="Kohler A."/>
            <person name="Murat C."/>
            <person name="Tang N."/>
            <person name="Roy S."/>
            <person name="Loubradou J."/>
            <person name="Henrissat B."/>
            <person name="Grigoriev I.V."/>
            <person name="Corradi N."/>
            <person name="Roux C."/>
            <person name="Martin F.M."/>
        </authorList>
    </citation>
    <scope>NUCLEOTIDE SEQUENCE [LARGE SCALE GENOMIC DNA]</scope>
    <source>
        <strain evidence="3 4">DAOM 194757</strain>
    </source>
</reference>